<dbReference type="InterPro" id="IPR036291">
    <property type="entry name" value="NAD(P)-bd_dom_sf"/>
</dbReference>
<evidence type="ECO:0000259" key="1">
    <source>
        <dbReference type="Pfam" id="PF05368"/>
    </source>
</evidence>
<sequence length="351" mass="38055">MSSKTKVLITGATGYIGGSILNRLLERSDLKSSIEIRALVRSTEKAKKLEEFGVVPVIGSHVDEPVMVQAVSEVDILIAVTDCDNVQAAQIALKGMKKRFDETGKQPIYIECSGTGVYVDQTGGMSSTDVVYDDANPDQIETLAPTQPHRNVDLEILAADKEGYIKSYIVLPPTVYGIATGALVDAGICNPHSIQIPVLIRACLPRRQGGMVGAGKNVWNNVEIHELADFFVILLEAILTNKEGVGHGREGIYNVVNGEHDHYQLAEAISQAFVALGLGDDPKPSTFTPEEEQKYLGVFAPFYGTNSRCLATRARALGWKPKKTTEDMLAGIKTEVETLLSTKKIDSLRAV</sequence>
<dbReference type="PANTHER" id="PTHR48079:SF6">
    <property type="entry name" value="NAD(P)-BINDING DOMAIN-CONTAINING PROTEIN-RELATED"/>
    <property type="match status" value="1"/>
</dbReference>
<evidence type="ECO:0000313" key="2">
    <source>
        <dbReference type="EMBL" id="KAK7435622.1"/>
    </source>
</evidence>
<protein>
    <recommendedName>
        <fullName evidence="1">NmrA-like domain-containing protein</fullName>
    </recommendedName>
</protein>
<gene>
    <name evidence="2" type="ORF">VKT23_019576</name>
</gene>
<keyword evidence="3" id="KW-1185">Reference proteome</keyword>
<dbReference type="InterPro" id="IPR051783">
    <property type="entry name" value="NAD(P)-dependent_oxidoreduct"/>
</dbReference>
<dbReference type="InterPro" id="IPR008030">
    <property type="entry name" value="NmrA-like"/>
</dbReference>
<dbReference type="PANTHER" id="PTHR48079">
    <property type="entry name" value="PROTEIN YEEZ"/>
    <property type="match status" value="1"/>
</dbReference>
<comment type="caution">
    <text evidence="2">The sequence shown here is derived from an EMBL/GenBank/DDBJ whole genome shotgun (WGS) entry which is preliminary data.</text>
</comment>
<evidence type="ECO:0000313" key="3">
    <source>
        <dbReference type="Proteomes" id="UP001498398"/>
    </source>
</evidence>
<reference evidence="2 3" key="1">
    <citation type="submission" date="2024-01" db="EMBL/GenBank/DDBJ databases">
        <title>A draft genome for the cacao thread blight pathogen Marasmiellus scandens.</title>
        <authorList>
            <person name="Baruah I.K."/>
            <person name="Leung J."/>
            <person name="Bukari Y."/>
            <person name="Amoako-Attah I."/>
            <person name="Meinhardt L.W."/>
            <person name="Bailey B.A."/>
            <person name="Cohen S.P."/>
        </authorList>
    </citation>
    <scope>NUCLEOTIDE SEQUENCE [LARGE SCALE GENOMIC DNA]</scope>
    <source>
        <strain evidence="2 3">GH-19</strain>
    </source>
</reference>
<feature type="domain" description="NmrA-like" evidence="1">
    <location>
        <begin position="4"/>
        <end position="85"/>
    </location>
</feature>
<dbReference type="Gene3D" id="3.40.50.720">
    <property type="entry name" value="NAD(P)-binding Rossmann-like Domain"/>
    <property type="match status" value="2"/>
</dbReference>
<dbReference type="EMBL" id="JBANRG010000104">
    <property type="protein sequence ID" value="KAK7435622.1"/>
    <property type="molecule type" value="Genomic_DNA"/>
</dbReference>
<dbReference type="SUPFAM" id="SSF51735">
    <property type="entry name" value="NAD(P)-binding Rossmann-fold domains"/>
    <property type="match status" value="1"/>
</dbReference>
<dbReference type="Pfam" id="PF05368">
    <property type="entry name" value="NmrA"/>
    <property type="match status" value="1"/>
</dbReference>
<accession>A0ABR1IL69</accession>
<dbReference type="Gene3D" id="3.90.25.10">
    <property type="entry name" value="UDP-galactose 4-epimerase, domain 1"/>
    <property type="match status" value="1"/>
</dbReference>
<dbReference type="Proteomes" id="UP001498398">
    <property type="component" value="Unassembled WGS sequence"/>
</dbReference>
<name>A0ABR1IL69_9AGAR</name>
<organism evidence="2 3">
    <name type="scientific">Marasmiellus scandens</name>
    <dbReference type="NCBI Taxonomy" id="2682957"/>
    <lineage>
        <taxon>Eukaryota</taxon>
        <taxon>Fungi</taxon>
        <taxon>Dikarya</taxon>
        <taxon>Basidiomycota</taxon>
        <taxon>Agaricomycotina</taxon>
        <taxon>Agaricomycetes</taxon>
        <taxon>Agaricomycetidae</taxon>
        <taxon>Agaricales</taxon>
        <taxon>Marasmiineae</taxon>
        <taxon>Omphalotaceae</taxon>
        <taxon>Marasmiellus</taxon>
    </lineage>
</organism>
<proteinExistence type="predicted"/>